<reference evidence="11 12" key="1">
    <citation type="journal article" date="2014" name="Proc. Natl. Acad. Sci. U.S.A.">
        <title>Molecular dissection of the evolution of carbapenem-resistant multilocus sequence type 258 Klebsiella pneumoniae.</title>
        <authorList>
            <person name="Deleo F.R."/>
            <person name="Chen L."/>
            <person name="Porcella S.F."/>
            <person name="Martens C.A."/>
            <person name="Kobayashi S.D."/>
            <person name="Porter A.R."/>
            <person name="Chavda K.D."/>
            <person name="Jacobs M.R."/>
            <person name="Mathema B."/>
            <person name="Olsen R.J."/>
            <person name="Bonomo R.A."/>
            <person name="Musser J.M."/>
            <person name="Kreiswirth B.N."/>
        </authorList>
    </citation>
    <scope>NUCLEOTIDE SEQUENCE [LARGE SCALE GENOMIC DNA]</scope>
    <source>
        <strain evidence="11">30684/NJST258_2</strain>
    </source>
</reference>
<keyword evidence="4 10" id="KW-0547">Nucleotide-binding</keyword>
<organism evidence="11 12">
    <name type="scientific">Klebsiella pneumoniae 30684/NJST258_2</name>
    <dbReference type="NCBI Taxonomy" id="1420013"/>
    <lineage>
        <taxon>Bacteria</taxon>
        <taxon>Pseudomonadati</taxon>
        <taxon>Pseudomonadota</taxon>
        <taxon>Gammaproteobacteria</taxon>
        <taxon>Enterobacterales</taxon>
        <taxon>Enterobacteriaceae</taxon>
        <taxon>Klebsiella/Raoultella group</taxon>
        <taxon>Klebsiella</taxon>
        <taxon>Klebsiella pneumoniae complex</taxon>
    </lineage>
</organism>
<dbReference type="Gene3D" id="3.40.50.620">
    <property type="entry name" value="HUPs"/>
    <property type="match status" value="1"/>
</dbReference>
<dbReference type="FunFam" id="3.40.50.620:FF:000094">
    <property type="entry name" value="Tryptophan--tRNA ligase"/>
    <property type="match status" value="1"/>
</dbReference>
<dbReference type="InterPro" id="IPR050203">
    <property type="entry name" value="Trp-tRNA_synthetase"/>
</dbReference>
<keyword evidence="7 10" id="KW-0030">Aminoacyl-tRNA synthetase</keyword>
<dbReference type="GO" id="GO:0005829">
    <property type="term" value="C:cytosol"/>
    <property type="evidence" value="ECO:0007669"/>
    <property type="project" value="TreeGrafter"/>
</dbReference>
<dbReference type="GO" id="GO:0004830">
    <property type="term" value="F:tryptophan-tRNA ligase activity"/>
    <property type="evidence" value="ECO:0007669"/>
    <property type="project" value="UniProtKB-UniRule"/>
</dbReference>
<name>W8VI63_KLEPN</name>
<accession>W8VI63</accession>
<dbReference type="Gene3D" id="1.10.240.10">
    <property type="entry name" value="Tyrosyl-Transfer RNA Synthetase"/>
    <property type="match status" value="1"/>
</dbReference>
<evidence type="ECO:0000256" key="6">
    <source>
        <dbReference type="ARBA" id="ARBA00022917"/>
    </source>
</evidence>
<evidence type="ECO:0000256" key="1">
    <source>
        <dbReference type="ARBA" id="ARBA00005594"/>
    </source>
</evidence>
<evidence type="ECO:0000256" key="10">
    <source>
        <dbReference type="RuleBase" id="RU363036"/>
    </source>
</evidence>
<comment type="catalytic activity">
    <reaction evidence="8">
        <text>tRNA(Trp) + L-tryptophan + ATP = L-tryptophyl-tRNA(Trp) + AMP + diphosphate + H(+)</text>
        <dbReference type="Rhea" id="RHEA:24080"/>
        <dbReference type="Rhea" id="RHEA-COMP:9671"/>
        <dbReference type="Rhea" id="RHEA-COMP:9705"/>
        <dbReference type="ChEBI" id="CHEBI:15378"/>
        <dbReference type="ChEBI" id="CHEBI:30616"/>
        <dbReference type="ChEBI" id="CHEBI:33019"/>
        <dbReference type="ChEBI" id="CHEBI:57912"/>
        <dbReference type="ChEBI" id="CHEBI:78442"/>
        <dbReference type="ChEBI" id="CHEBI:78535"/>
        <dbReference type="ChEBI" id="CHEBI:456215"/>
        <dbReference type="EC" id="6.1.1.2"/>
    </reaction>
</comment>
<dbReference type="HOGENOM" id="CLU_029244_0_1_6"/>
<dbReference type="FunFam" id="1.10.240.10:FF:000005">
    <property type="entry name" value="Tryptophan--tRNA ligase"/>
    <property type="match status" value="1"/>
</dbReference>
<dbReference type="PRINTS" id="PR01039">
    <property type="entry name" value="TRNASYNTHTRP"/>
</dbReference>
<evidence type="ECO:0000256" key="5">
    <source>
        <dbReference type="ARBA" id="ARBA00022840"/>
    </source>
</evidence>
<comment type="similarity">
    <text evidence="1 10">Belongs to the class-I aminoacyl-tRNA synthetase family.</text>
</comment>
<dbReference type="InterPro" id="IPR014729">
    <property type="entry name" value="Rossmann-like_a/b/a_fold"/>
</dbReference>
<keyword evidence="3 10" id="KW-0436">Ligase</keyword>
<protein>
    <recommendedName>
        <fullName evidence="2 9">Tryptophan--tRNA ligase</fullName>
        <ecNumber evidence="2 9">6.1.1.2</ecNumber>
    </recommendedName>
</protein>
<dbReference type="GO" id="GO:0006436">
    <property type="term" value="P:tryptophanyl-tRNA aminoacylation"/>
    <property type="evidence" value="ECO:0007669"/>
    <property type="project" value="UniProtKB-UniRule"/>
</dbReference>
<dbReference type="InterPro" id="IPR002305">
    <property type="entry name" value="aa-tRNA-synth_Ic"/>
</dbReference>
<evidence type="ECO:0000313" key="12">
    <source>
        <dbReference type="Proteomes" id="UP000019586"/>
    </source>
</evidence>
<dbReference type="PROSITE" id="PS00178">
    <property type="entry name" value="AA_TRNA_LIGASE_I"/>
    <property type="match status" value="1"/>
</dbReference>
<keyword evidence="6 10" id="KW-0648">Protein biosynthesis</keyword>
<proteinExistence type="inferred from homology"/>
<sequence>MVFSGRLSAEQSDKESLMNHPQTILTGDRPTGQLHLGHYVGSLRQRVALQHNHQQFILIADLQGLTDNGSNPQKISHHILEVMADYLAVGIDPRLTTICLQSALPALAELSALYMNIVTVARVERNPTVKNEIAQKGFARSLPVGFLAYPISQAADITAFKAELVPVGDDQLPMIEQTNEIVHKMNSLTGEPVLRHCKALLSEVSRLPGVDGNAKMSKSLGNTLTLSATEEEIHHAVSAMYTDPTHLRVSDPGHVEGNVVFTYLDAFHSDKVRVAEMKAHYQRGGLGDRQCKNELETCLQTLLAPIRERRATFIQDKGMLLELLRQGSERAHHLTQQTLHEVKRGLGLPVLF</sequence>
<evidence type="ECO:0000256" key="9">
    <source>
        <dbReference type="NCBIfam" id="TIGR00233"/>
    </source>
</evidence>
<evidence type="ECO:0000256" key="3">
    <source>
        <dbReference type="ARBA" id="ARBA00022598"/>
    </source>
</evidence>
<dbReference type="PANTHER" id="PTHR43766:SF1">
    <property type="entry name" value="TRYPTOPHAN--TRNA LIGASE, MITOCHONDRIAL"/>
    <property type="match status" value="1"/>
</dbReference>
<dbReference type="EMBL" id="CP006918">
    <property type="protein sequence ID" value="AHM81586.1"/>
    <property type="molecule type" value="Genomic_DNA"/>
</dbReference>
<keyword evidence="5 10" id="KW-0067">ATP-binding</keyword>
<dbReference type="PANTHER" id="PTHR43766">
    <property type="entry name" value="TRYPTOPHAN--TRNA LIGASE, MITOCHONDRIAL"/>
    <property type="match status" value="1"/>
</dbReference>
<evidence type="ECO:0000256" key="7">
    <source>
        <dbReference type="ARBA" id="ARBA00023146"/>
    </source>
</evidence>
<dbReference type="InterPro" id="IPR002306">
    <property type="entry name" value="Trp-tRNA-ligase"/>
</dbReference>
<dbReference type="PATRIC" id="fig|1420013.3.peg.4522"/>
<evidence type="ECO:0000313" key="11">
    <source>
        <dbReference type="EMBL" id="AHM81586.1"/>
    </source>
</evidence>
<dbReference type="CDD" id="cd00806">
    <property type="entry name" value="TrpRS_core"/>
    <property type="match status" value="1"/>
</dbReference>
<dbReference type="Proteomes" id="UP000019586">
    <property type="component" value="Chromosome"/>
</dbReference>
<dbReference type="SUPFAM" id="SSF52374">
    <property type="entry name" value="Nucleotidylyl transferase"/>
    <property type="match status" value="1"/>
</dbReference>
<dbReference type="KEGG" id="kps:KPNJ2_04810"/>
<dbReference type="InterPro" id="IPR001412">
    <property type="entry name" value="aa-tRNA-synth_I_CS"/>
</dbReference>
<dbReference type="NCBIfam" id="TIGR00233">
    <property type="entry name" value="trpS"/>
    <property type="match status" value="1"/>
</dbReference>
<evidence type="ECO:0000256" key="2">
    <source>
        <dbReference type="ARBA" id="ARBA00013161"/>
    </source>
</evidence>
<dbReference type="GO" id="GO:0005524">
    <property type="term" value="F:ATP binding"/>
    <property type="evidence" value="ECO:0007669"/>
    <property type="project" value="UniProtKB-KW"/>
</dbReference>
<evidence type="ECO:0000256" key="8">
    <source>
        <dbReference type="ARBA" id="ARBA00049929"/>
    </source>
</evidence>
<dbReference type="AlphaFoldDB" id="W8VI63"/>
<dbReference type="EC" id="6.1.1.2" evidence="2 9"/>
<dbReference type="Pfam" id="PF00579">
    <property type="entry name" value="tRNA-synt_1b"/>
    <property type="match status" value="1"/>
</dbReference>
<gene>
    <name evidence="11" type="ORF">KPNJ2_04810</name>
</gene>
<evidence type="ECO:0000256" key="4">
    <source>
        <dbReference type="ARBA" id="ARBA00022741"/>
    </source>
</evidence>